<feature type="transmembrane region" description="Helical" evidence="9">
    <location>
        <begin position="151"/>
        <end position="174"/>
    </location>
</feature>
<gene>
    <name evidence="10" type="ORF">C7P63_01210</name>
</gene>
<evidence type="ECO:0000256" key="2">
    <source>
        <dbReference type="ARBA" id="ARBA00005540"/>
    </source>
</evidence>
<dbReference type="EMBL" id="PXZH01000001">
    <property type="protein sequence ID" value="RST89725.1"/>
    <property type="molecule type" value="Genomic_DNA"/>
</dbReference>
<evidence type="ECO:0000256" key="8">
    <source>
        <dbReference type="PIRNR" id="PIRNR037778"/>
    </source>
</evidence>
<keyword evidence="11" id="KW-1185">Reference proteome</keyword>
<evidence type="ECO:0000256" key="5">
    <source>
        <dbReference type="ARBA" id="ARBA00022692"/>
    </source>
</evidence>
<dbReference type="PANTHER" id="PTHR38438">
    <property type="entry name" value="RIBOFLAVIN TRANSPORTER RIBU"/>
    <property type="match status" value="1"/>
</dbReference>
<dbReference type="InterPro" id="IPR024529">
    <property type="entry name" value="ECF_trnsprt_substrate-spec"/>
</dbReference>
<feature type="transmembrane region" description="Helical" evidence="9">
    <location>
        <begin position="110"/>
        <end position="139"/>
    </location>
</feature>
<comment type="subcellular location">
    <subcellularLocation>
        <location evidence="1">Cell membrane</location>
        <topology evidence="1">Multi-pass membrane protein</topology>
    </subcellularLocation>
</comment>
<dbReference type="GO" id="GO:0032217">
    <property type="term" value="F:riboflavin transmembrane transporter activity"/>
    <property type="evidence" value="ECO:0007669"/>
    <property type="project" value="UniProtKB-UniRule"/>
</dbReference>
<dbReference type="GO" id="GO:0005886">
    <property type="term" value="C:plasma membrane"/>
    <property type="evidence" value="ECO:0007669"/>
    <property type="project" value="UniProtKB-SubCell"/>
</dbReference>
<comment type="caution">
    <text evidence="10">The sequence shown here is derived from an EMBL/GenBank/DDBJ whole genome shotgun (WGS) entry which is preliminary data.</text>
</comment>
<dbReference type="Proteomes" id="UP000277864">
    <property type="component" value="Unassembled WGS sequence"/>
</dbReference>
<dbReference type="PANTHER" id="PTHR38438:SF1">
    <property type="entry name" value="RIBOFLAVIN TRANSPORTER RIBU"/>
    <property type="match status" value="1"/>
</dbReference>
<proteinExistence type="inferred from homology"/>
<keyword evidence="4 8" id="KW-1003">Cell membrane</keyword>
<evidence type="ECO:0000256" key="7">
    <source>
        <dbReference type="ARBA" id="ARBA00023136"/>
    </source>
</evidence>
<reference evidence="10 11" key="1">
    <citation type="submission" date="2018-03" db="EMBL/GenBank/DDBJ databases">
        <authorList>
            <person name="Gulvik C.A."/>
        </authorList>
    </citation>
    <scope>NUCLEOTIDE SEQUENCE [LARGE SCALE GENOMIC DNA]</scope>
    <source>
        <strain evidence="10 11">JCM 31581</strain>
    </source>
</reference>
<keyword evidence="3 8" id="KW-0813">Transport</keyword>
<dbReference type="PIRSF" id="PIRSF037778">
    <property type="entry name" value="UCP037778_transp_RibU"/>
    <property type="match status" value="1"/>
</dbReference>
<dbReference type="Gene3D" id="1.10.1760.20">
    <property type="match status" value="1"/>
</dbReference>
<comment type="function">
    <text evidence="8">Probably a riboflavin-binding protein that interacts with the energy-coupling factor (ECF) ABC-transporter complex.</text>
</comment>
<evidence type="ECO:0000256" key="4">
    <source>
        <dbReference type="ARBA" id="ARBA00022475"/>
    </source>
</evidence>
<comment type="similarity">
    <text evidence="2 8">Belongs to the prokaryotic riboflavin transporter (P-RFT) (TC 2.A.87) family.</text>
</comment>
<dbReference type="RefSeq" id="WP_125942335.1">
    <property type="nucleotide sequence ID" value="NZ_PXZH01000001.1"/>
</dbReference>
<keyword evidence="5 9" id="KW-0812">Transmembrane</keyword>
<evidence type="ECO:0000256" key="1">
    <source>
        <dbReference type="ARBA" id="ARBA00004651"/>
    </source>
</evidence>
<evidence type="ECO:0000256" key="9">
    <source>
        <dbReference type="SAM" id="Phobius"/>
    </source>
</evidence>
<protein>
    <recommendedName>
        <fullName evidence="8">Riboflavin transporter</fullName>
    </recommendedName>
</protein>
<organism evidence="10 11">
    <name type="scientific">Vagococcus humatus</name>
    <dbReference type="NCBI Taxonomy" id="1889241"/>
    <lineage>
        <taxon>Bacteria</taxon>
        <taxon>Bacillati</taxon>
        <taxon>Bacillota</taxon>
        <taxon>Bacilli</taxon>
        <taxon>Lactobacillales</taxon>
        <taxon>Enterococcaceae</taxon>
        <taxon>Vagococcus</taxon>
    </lineage>
</organism>
<feature type="transmembrane region" description="Helical" evidence="9">
    <location>
        <begin position="9"/>
        <end position="33"/>
    </location>
</feature>
<evidence type="ECO:0000256" key="6">
    <source>
        <dbReference type="ARBA" id="ARBA00022989"/>
    </source>
</evidence>
<dbReference type="AlphaFoldDB" id="A0A429Z7W9"/>
<dbReference type="Pfam" id="PF12822">
    <property type="entry name" value="ECF_trnsprt"/>
    <property type="match status" value="1"/>
</dbReference>
<feature type="transmembrane region" description="Helical" evidence="9">
    <location>
        <begin position="79"/>
        <end position="98"/>
    </location>
</feature>
<feature type="transmembrane region" description="Helical" evidence="9">
    <location>
        <begin position="45"/>
        <end position="67"/>
    </location>
</feature>
<dbReference type="OrthoDB" id="9809216at2"/>
<keyword evidence="6 9" id="KW-1133">Transmembrane helix</keyword>
<evidence type="ECO:0000256" key="3">
    <source>
        <dbReference type="ARBA" id="ARBA00022448"/>
    </source>
</evidence>
<name>A0A429Z7W9_9ENTE</name>
<dbReference type="InterPro" id="IPR025720">
    <property type="entry name" value="RibU"/>
</dbReference>
<keyword evidence="7 8" id="KW-0472">Membrane</keyword>
<evidence type="ECO:0000313" key="11">
    <source>
        <dbReference type="Proteomes" id="UP000277864"/>
    </source>
</evidence>
<evidence type="ECO:0000313" key="10">
    <source>
        <dbReference type="EMBL" id="RST89725.1"/>
    </source>
</evidence>
<sequence length="193" mass="21326">MKHMQTKKLVVLSMMAAIAYLLMFFAFPVLPAVPFMKVDFSEIPILIGTYLFGPLAGVIIAFIRSLLHFITVGASIGEVIGNTASFLAALTYVFPIYWLSKKIQGPTGLIGGLALGTISMTVFMCVANYFVITPLYMWVLQFNLGMPLAKYILVGVLPFNLIKGFLVSVVFAILHKKLLPWLSQKTHQLNAHV</sequence>
<accession>A0A429Z7W9</accession>